<dbReference type="InterPro" id="IPR039315">
    <property type="entry name" value="CheW"/>
</dbReference>
<reference evidence="3" key="1">
    <citation type="submission" date="2022-05" db="EMBL/GenBank/DDBJ databases">
        <authorList>
            <person name="Tuo L."/>
        </authorList>
    </citation>
    <scope>NUCLEOTIDE SEQUENCE</scope>
    <source>
        <strain evidence="3">BSK12Z-4</strain>
    </source>
</reference>
<dbReference type="GO" id="GO:0006935">
    <property type="term" value="P:chemotaxis"/>
    <property type="evidence" value="ECO:0007669"/>
    <property type="project" value="InterPro"/>
</dbReference>
<dbReference type="PANTHER" id="PTHR22617:SF23">
    <property type="entry name" value="CHEMOTAXIS PROTEIN CHEW"/>
    <property type="match status" value="1"/>
</dbReference>
<dbReference type="GO" id="GO:0007165">
    <property type="term" value="P:signal transduction"/>
    <property type="evidence" value="ECO:0007669"/>
    <property type="project" value="InterPro"/>
</dbReference>
<protein>
    <submittedName>
        <fullName evidence="3">Chemotaxis protein CheW</fullName>
    </submittedName>
</protein>
<dbReference type="InterPro" id="IPR002545">
    <property type="entry name" value="CheW-lke_dom"/>
</dbReference>
<accession>A0A9X2D9D7</accession>
<dbReference type="PROSITE" id="PS50851">
    <property type="entry name" value="CHEW"/>
    <property type="match status" value="2"/>
</dbReference>
<dbReference type="PANTHER" id="PTHR22617">
    <property type="entry name" value="CHEMOTAXIS SENSOR HISTIDINE KINASE-RELATED"/>
    <property type="match status" value="1"/>
</dbReference>
<dbReference type="Pfam" id="PF01584">
    <property type="entry name" value="CheW"/>
    <property type="match status" value="3"/>
</dbReference>
<evidence type="ECO:0000259" key="2">
    <source>
        <dbReference type="PROSITE" id="PS50851"/>
    </source>
</evidence>
<proteinExistence type="predicted"/>
<comment type="caution">
    <text evidence="3">The sequence shown here is derived from an EMBL/GenBank/DDBJ whole genome shotgun (WGS) entry which is preliminary data.</text>
</comment>
<feature type="domain" description="CheW-like" evidence="2">
    <location>
        <begin position="453"/>
        <end position="598"/>
    </location>
</feature>
<dbReference type="RefSeq" id="WP_250828091.1">
    <property type="nucleotide sequence ID" value="NZ_JAMOIL010000022.1"/>
</dbReference>
<dbReference type="EMBL" id="JAMOIL010000022">
    <property type="protein sequence ID" value="MCM0621746.1"/>
    <property type="molecule type" value="Genomic_DNA"/>
</dbReference>
<feature type="compositionally biased region" description="Low complexity" evidence="1">
    <location>
        <begin position="191"/>
        <end position="204"/>
    </location>
</feature>
<dbReference type="AlphaFoldDB" id="A0A9X2D9D7"/>
<dbReference type="SMART" id="SM00260">
    <property type="entry name" value="CheW"/>
    <property type="match status" value="3"/>
</dbReference>
<evidence type="ECO:0000313" key="3">
    <source>
        <dbReference type="EMBL" id="MCM0621746.1"/>
    </source>
</evidence>
<keyword evidence="4" id="KW-1185">Reference proteome</keyword>
<dbReference type="CDD" id="cd00588">
    <property type="entry name" value="CheW_like"/>
    <property type="match status" value="1"/>
</dbReference>
<sequence>MTLHALPTHQSTHQSTDQRPVALVGHLDPAHPAAVPTATGHAAPGGVMGAAPVAAAQGTAAAGGTVPGAGEGAGDGDVVLGGLVVGGVELALPIDALREVVPVPSSFVPLPTRAAGLRGAMRLREHILPVVDARAWLGLPRQDEPEIVVVVSDGDRMIGVLAERVRSVLTVPAGEMVHFGAAEAVGTGQEAAPTGPTAASPSGADHGDGPGAGNLGPSPLVLSSDAAEEPAACTAAFVHDALPGGIVSVLDVRALLGHRGWPSVPVPVDAVAPVRSGDVASCTLLRCGEVLMAVDIATGRTTLPSFHATPSVLDGELCRGTTEVMGRPTAVTDLLTLLGLGVTEREEGGPGLVVDAGDGHVVLGITDLVTMVDVDLADLMPVPSFTLPHPHLVRGITQVEGHGRVLVIDGPALAADDRVAVLGTVMSEEAAVLDGTQDAGGADESEDGAGHLGEAHLVLGSGGAFAAVPLEQVREILPWPETLLSTHVGGGVLGLLTHRGAVVPVVDLAPQLGRVGLAAGPRRTDAGPLLLVDVDGEPLAFAIDELTSIEAQRWAQAEPDPDGVEWITVGADERLLARVDLRGLAATVLAEGRMLYAV</sequence>
<evidence type="ECO:0000313" key="4">
    <source>
        <dbReference type="Proteomes" id="UP001139485"/>
    </source>
</evidence>
<dbReference type="GO" id="GO:0005829">
    <property type="term" value="C:cytosol"/>
    <property type="evidence" value="ECO:0007669"/>
    <property type="project" value="TreeGrafter"/>
</dbReference>
<evidence type="ECO:0000256" key="1">
    <source>
        <dbReference type="SAM" id="MobiDB-lite"/>
    </source>
</evidence>
<feature type="region of interest" description="Disordered" evidence="1">
    <location>
        <begin position="187"/>
        <end position="221"/>
    </location>
</feature>
<name>A0A9X2D9D7_9ACTN</name>
<dbReference type="InterPro" id="IPR036061">
    <property type="entry name" value="CheW-like_dom_sf"/>
</dbReference>
<gene>
    <name evidence="3" type="ORF">M8330_15755</name>
</gene>
<dbReference type="Gene3D" id="2.40.50.180">
    <property type="entry name" value="CheA-289, Domain 4"/>
    <property type="match status" value="2"/>
</dbReference>
<feature type="domain" description="CheW-like" evidence="2">
    <location>
        <begin position="77"/>
        <end position="226"/>
    </location>
</feature>
<dbReference type="Proteomes" id="UP001139485">
    <property type="component" value="Unassembled WGS sequence"/>
</dbReference>
<dbReference type="SUPFAM" id="SSF50341">
    <property type="entry name" value="CheW-like"/>
    <property type="match status" value="3"/>
</dbReference>
<organism evidence="3 4">
    <name type="scientific">Nocardioides bruguierae</name>
    <dbReference type="NCBI Taxonomy" id="2945102"/>
    <lineage>
        <taxon>Bacteria</taxon>
        <taxon>Bacillati</taxon>
        <taxon>Actinomycetota</taxon>
        <taxon>Actinomycetes</taxon>
        <taxon>Propionibacteriales</taxon>
        <taxon>Nocardioidaceae</taxon>
        <taxon>Nocardioides</taxon>
    </lineage>
</organism>